<keyword evidence="2" id="KW-1185">Reference proteome</keyword>
<evidence type="ECO:0000313" key="1">
    <source>
        <dbReference type="EMBL" id="KAB8292702.1"/>
    </source>
</evidence>
<dbReference type="AlphaFoldDB" id="A0A6A2WBX3"/>
<organism evidence="1 2">
    <name type="scientific">Bifidobacterium apri</name>
    <dbReference type="NCBI Taxonomy" id="1769423"/>
    <lineage>
        <taxon>Bacteria</taxon>
        <taxon>Bacillati</taxon>
        <taxon>Actinomycetota</taxon>
        <taxon>Actinomycetes</taxon>
        <taxon>Bifidobacteriales</taxon>
        <taxon>Bifidobacteriaceae</taxon>
        <taxon>Bifidobacterium</taxon>
    </lineage>
</organism>
<accession>A0A6A2WBX3</accession>
<sequence>MSELYAETINRTDCLEYLDEYVRNLEGNPDDYDMRKAAKTLHLYVRVHVGDLDRQARAIGWLPLEVIEPETIDGILESCKWQDASGVGKLGDDWMGEARCFVASWHEADDFFQPIGGDFSEDEFSPDMGLMMVEGWGCIPDLFWQAWWESHPYEIVVIDGEYWPISVAMYELYLNGVFDADDDEAMARRVACFLECMENAWFKHSVPPNEYAYKALNDTGLPMAYWTTGTKED</sequence>
<dbReference type="Proteomes" id="UP000440041">
    <property type="component" value="Unassembled WGS sequence"/>
</dbReference>
<protein>
    <submittedName>
        <fullName evidence="1">Uncharacterized protein</fullName>
    </submittedName>
</protein>
<comment type="caution">
    <text evidence="1">The sequence shown here is derived from an EMBL/GenBank/DDBJ whole genome shotgun (WGS) entry which is preliminary data.</text>
</comment>
<evidence type="ECO:0000313" key="2">
    <source>
        <dbReference type="Proteomes" id="UP000440041"/>
    </source>
</evidence>
<name>A0A6A2WBX3_9BIFI</name>
<gene>
    <name evidence="1" type="ORF">DSM100238_1787</name>
</gene>
<proteinExistence type="predicted"/>
<dbReference type="EMBL" id="WBSO01000023">
    <property type="protein sequence ID" value="KAB8292702.1"/>
    <property type="molecule type" value="Genomic_DNA"/>
</dbReference>
<reference evidence="1 2" key="1">
    <citation type="submission" date="2019-09" db="EMBL/GenBank/DDBJ databases">
        <title>Characterization of the phylogenetic diversity of two novel species belonging to the genus Bifidobacterium: Bifidobacterium cebidarum sp. nov. and Bifidobacterium leontopitheci sp. nov.</title>
        <authorList>
            <person name="Lugli G.A."/>
            <person name="Duranti S."/>
            <person name="Milani C."/>
            <person name="Turroni F."/>
            <person name="Ventura M."/>
        </authorList>
    </citation>
    <scope>NUCLEOTIDE SEQUENCE [LARGE SCALE GENOMIC DNA]</scope>
    <source>
        <strain evidence="1 2">DSM 100238</strain>
    </source>
</reference>
<dbReference type="RefSeq" id="WP_152356301.1">
    <property type="nucleotide sequence ID" value="NZ_JBHLXF010000001.1"/>
</dbReference>